<sequence>MLKVQNSSGYWYRKTTDTLIEFVDTSLHQGILTLSRNSQARKAFVEIAAVLAARNIPIALFLQE</sequence>
<protein>
    <submittedName>
        <fullName evidence="1">Uncharacterized protein</fullName>
    </submittedName>
</protein>
<proteinExistence type="predicted"/>
<name>A0A3B0X1U8_9ZZZZ</name>
<reference evidence="1" key="1">
    <citation type="submission" date="2018-06" db="EMBL/GenBank/DDBJ databases">
        <authorList>
            <person name="Zhirakovskaya E."/>
        </authorList>
    </citation>
    <scope>NUCLEOTIDE SEQUENCE</scope>
</reference>
<organism evidence="1">
    <name type="scientific">hydrothermal vent metagenome</name>
    <dbReference type="NCBI Taxonomy" id="652676"/>
    <lineage>
        <taxon>unclassified sequences</taxon>
        <taxon>metagenomes</taxon>
        <taxon>ecological metagenomes</taxon>
    </lineage>
</organism>
<gene>
    <name evidence="1" type="ORF">MNBD_GAMMA11-2681</name>
</gene>
<dbReference type="AlphaFoldDB" id="A0A3B0X1U8"/>
<evidence type="ECO:0000313" key="1">
    <source>
        <dbReference type="EMBL" id="VAW62208.1"/>
    </source>
</evidence>
<accession>A0A3B0X1U8</accession>
<dbReference type="EMBL" id="UOFG01000164">
    <property type="protein sequence ID" value="VAW62208.1"/>
    <property type="molecule type" value="Genomic_DNA"/>
</dbReference>